<dbReference type="OrthoDB" id="8564199at2"/>
<dbReference type="AlphaFoldDB" id="A0A373FRI7"/>
<evidence type="ECO:0000313" key="2">
    <source>
        <dbReference type="Proteomes" id="UP000261948"/>
    </source>
</evidence>
<comment type="caution">
    <text evidence="1">The sequence shown here is derived from an EMBL/GenBank/DDBJ whole genome shotgun (WGS) entry which is preliminary data.</text>
</comment>
<gene>
    <name evidence="1" type="ORF">DZC30_04970</name>
</gene>
<protein>
    <submittedName>
        <fullName evidence="1">Phage tail protein</fullName>
    </submittedName>
</protein>
<dbReference type="EMBL" id="QURR01000004">
    <property type="protein sequence ID" value="RGE46122.1"/>
    <property type="molecule type" value="Genomic_DNA"/>
</dbReference>
<accession>A0A373FRI7</accession>
<evidence type="ECO:0000313" key="1">
    <source>
        <dbReference type="EMBL" id="RGE46122.1"/>
    </source>
</evidence>
<dbReference type="InterPro" id="IPR009678">
    <property type="entry name" value="Phage_tail_completion_R"/>
</dbReference>
<dbReference type="Proteomes" id="UP000261948">
    <property type="component" value="Unassembled WGS sequence"/>
</dbReference>
<keyword evidence="2" id="KW-1185">Reference proteome</keyword>
<proteinExistence type="predicted"/>
<reference evidence="1 2" key="1">
    <citation type="submission" date="2018-08" db="EMBL/GenBank/DDBJ databases">
        <title>Comamonas testosteroni strain SWCO2.</title>
        <authorList>
            <person name="Jiang N."/>
            <person name="Zhang X.Z."/>
        </authorList>
    </citation>
    <scope>NUCLEOTIDE SEQUENCE [LARGE SCALE GENOMIC DNA]</scope>
    <source>
        <strain evidence="1 2">SWCO2</strain>
    </source>
</reference>
<dbReference type="Pfam" id="PF06891">
    <property type="entry name" value="P2_Phage_GpR"/>
    <property type="match status" value="1"/>
</dbReference>
<sequence length="168" mass="19542">MLKPIDLRNHLTAGLPELQRDPERLIMLIRGGKVRSTATPSLSWQYEYTLRMIFCDWTQHSDVIVALLLPWLHHNQNELLANPDKNKNGMRFDVDYLNTSSMDFVMDLDLTERVLCKPVPGTPGQVNLEHLPDYPPDHLHKAEHWKVMFEGKQIAEWNYPPPHPLHHG</sequence>
<name>A0A373FRI7_COMTE</name>
<organism evidence="1 2">
    <name type="scientific">Comamonas testosteroni</name>
    <name type="common">Pseudomonas testosteroni</name>
    <dbReference type="NCBI Taxonomy" id="285"/>
    <lineage>
        <taxon>Bacteria</taxon>
        <taxon>Pseudomonadati</taxon>
        <taxon>Pseudomonadota</taxon>
        <taxon>Betaproteobacteria</taxon>
        <taxon>Burkholderiales</taxon>
        <taxon>Comamonadaceae</taxon>
        <taxon>Comamonas</taxon>
    </lineage>
</organism>